<evidence type="ECO:0000256" key="2">
    <source>
        <dbReference type="ARBA" id="ARBA00004613"/>
    </source>
</evidence>
<evidence type="ECO:0000256" key="6">
    <source>
        <dbReference type="ARBA" id="ARBA00023026"/>
    </source>
</evidence>
<dbReference type="GO" id="GO:0005576">
    <property type="term" value="C:extracellular region"/>
    <property type="evidence" value="ECO:0007669"/>
    <property type="project" value="UniProtKB-SubCell"/>
</dbReference>
<dbReference type="InterPro" id="IPR001343">
    <property type="entry name" value="Hemolysn_Ca-bd"/>
</dbReference>
<sequence>MATTTSASALGWDFQGISIDSSRSDVWENATVQHALDGVTDINANSTAIVARYTMDGGTGSTVYAGARTESLQSIEQTIQDAHARGLTVMLKPHISPSDGSFSGTIAPADAASWFASYKSELMDLARLAEANDVELFSLGNELTSMIGPQYTSYWTDIIASVREVYSGPLTLAAQYWNIDQVEFWGQLDYIGVNAYAKLTDSAVPTAQEAYEGWTSADSPYGSKLGMSVMDYTQKLAAQFDKPVLITELGFRSVEGAGINPGDYSSAAAPSVETQAALYEGFFKAWAEAGDWFAGSFLWGWNTAQGQDNDYSPEGKPAYDIIASAFADGRPLAGARPDYGTETDALASDDATLIIRASGRAPVGHTPVMLVTVDGVVVDSIEVTAQRLNGQFGEYAIALGAVDPARVQIYFDNPVPNSGLYVDWIEINGVRYQAEAFGVDNNANPTTFNSAGIATLFTTGSLDFDLKYGVHDGQYVSQTIKTPGTYVGTDGNDHVTLLASSAVATGDGDDLVDASRAGSSFIDTGAGNDVILGSAGNDVLTTGAGRDRIIVTEKGGFDTITDFDPAQDVLDFTRVKATTAALTIEQQIVDGTSGTVISFKDSKLFLTGVQPGDLKAENIAFTTSALSGPAEKVKLPPQPAVIHAGDEGGLLAGTDGDDTMVGGAGDDVLSGGAGADALDGGAGHNLVSYEEAQSFVRADISGQQAGLGDAAGDTFQNFEGIIGSRHDDWLYGDGADIRLFGGDGHDRLGGGGGDDLLSGGEGDDRLMGSDGDDILDGGMGADVLNGGAGFDLASYAEAGSAIRVDMREAAPGKGEAKGDTFVSVEGVIGSAHDDRIFGDYLNNHLFGGAGDDILSGRIGDDHLDGGEGDDILIGGAGADHLDGGDGFDFASYEDATSFVRADLSGTQAGLGDARGDALINFEGLIGSRFDDWLYGDSNDNTLFGEDGNDRLGGGAGDDTLHGGRGNDILTGSDGNDILDGGEGADALNGGAGTDLATYASAGAGVTASLMTPGINTGDAAGDSYVAVEGIEGSAFDDRLFGNNGANTLLGGAGDDTLSGGKGNDTLVGGSGDDVLEGGLGSDSFDFSGSFGRDVIKDFNGAQGDLIRVGGDMGFDGFEALKDAMSQMGNHTLIDMGDHGSILIENQTIEGLHASDFYFY</sequence>
<feature type="region of interest" description="Disordered" evidence="8">
    <location>
        <begin position="945"/>
        <end position="966"/>
    </location>
</feature>
<dbReference type="PROSITE" id="PS00330">
    <property type="entry name" value="HEMOLYSIN_CALCIUM"/>
    <property type="match status" value="8"/>
</dbReference>
<dbReference type="Pfam" id="PF22612">
    <property type="entry name" value="GH113"/>
    <property type="match status" value="1"/>
</dbReference>
<comment type="subcellular location">
    <subcellularLocation>
        <location evidence="1">Membrane</location>
    </subcellularLocation>
    <subcellularLocation>
        <location evidence="2">Secreted</location>
    </subcellularLocation>
</comment>
<evidence type="ECO:0000256" key="8">
    <source>
        <dbReference type="SAM" id="MobiDB-lite"/>
    </source>
</evidence>
<dbReference type="Pfam" id="PF16841">
    <property type="entry name" value="CBM60"/>
    <property type="match status" value="1"/>
</dbReference>
<keyword evidence="6" id="KW-0843">Virulence</keyword>
<dbReference type="GO" id="GO:0016020">
    <property type="term" value="C:membrane"/>
    <property type="evidence" value="ECO:0007669"/>
    <property type="project" value="UniProtKB-SubCell"/>
</dbReference>
<evidence type="ECO:0000256" key="3">
    <source>
        <dbReference type="ARBA" id="ARBA00022525"/>
    </source>
</evidence>
<evidence type="ECO:0000256" key="1">
    <source>
        <dbReference type="ARBA" id="ARBA00004370"/>
    </source>
</evidence>
<keyword evidence="7" id="KW-0472">Membrane</keyword>
<dbReference type="InterPro" id="IPR017853">
    <property type="entry name" value="GH"/>
</dbReference>
<dbReference type="PANTHER" id="PTHR38340:SF1">
    <property type="entry name" value="S-LAYER PROTEIN"/>
    <property type="match status" value="1"/>
</dbReference>
<keyword evidence="4" id="KW-0800">Toxin</keyword>
<name>A0A927IUK4_9HYPH</name>
<dbReference type="InterPro" id="IPR031768">
    <property type="entry name" value="CBM60_xylan-bd"/>
</dbReference>
<dbReference type="Gene3D" id="2.150.10.10">
    <property type="entry name" value="Serralysin-like metalloprotease, C-terminal"/>
    <property type="match status" value="7"/>
</dbReference>
<keyword evidence="11" id="KW-1185">Reference proteome</keyword>
<dbReference type="Pfam" id="PF00353">
    <property type="entry name" value="HemolysinCabind"/>
    <property type="match status" value="8"/>
</dbReference>
<comment type="caution">
    <text evidence="10">The sequence shown here is derived from an EMBL/GenBank/DDBJ whole genome shotgun (WGS) entry which is preliminary data.</text>
</comment>
<dbReference type="PANTHER" id="PTHR38340">
    <property type="entry name" value="S-LAYER PROTEIN"/>
    <property type="match status" value="1"/>
</dbReference>
<evidence type="ECO:0000256" key="7">
    <source>
        <dbReference type="ARBA" id="ARBA00023136"/>
    </source>
</evidence>
<keyword evidence="3" id="KW-0964">Secreted</keyword>
<dbReference type="AlphaFoldDB" id="A0A927IUK4"/>
<dbReference type="InterPro" id="IPR050557">
    <property type="entry name" value="RTX_toxin/Mannuronan_C5-epim"/>
</dbReference>
<evidence type="ECO:0000256" key="5">
    <source>
        <dbReference type="ARBA" id="ARBA00022737"/>
    </source>
</evidence>
<dbReference type="SUPFAM" id="SSF51445">
    <property type="entry name" value="(Trans)glycosidases"/>
    <property type="match status" value="1"/>
</dbReference>
<proteinExistence type="predicted"/>
<dbReference type="EMBL" id="JACYFU010000004">
    <property type="protein sequence ID" value="MBD8066796.1"/>
    <property type="molecule type" value="Genomic_DNA"/>
</dbReference>
<protein>
    <recommendedName>
        <fullName evidence="9">Carbohydrate binding module xylan-binding domain-containing protein</fullName>
    </recommendedName>
</protein>
<reference evidence="10" key="1">
    <citation type="submission" date="2020-09" db="EMBL/GenBank/DDBJ databases">
        <title>Genome seq and assembly of Devosia sp.</title>
        <authorList>
            <person name="Chhetri G."/>
        </authorList>
    </citation>
    <scope>NUCLEOTIDE SEQUENCE</scope>
    <source>
        <strain evidence="10">PTR5</strain>
    </source>
</reference>
<dbReference type="RefSeq" id="WP_191777217.1">
    <property type="nucleotide sequence ID" value="NZ_JACYFU010000004.1"/>
</dbReference>
<dbReference type="Proteomes" id="UP000654108">
    <property type="component" value="Unassembled WGS sequence"/>
</dbReference>
<feature type="domain" description="Carbohydrate binding module xylan-binding" evidence="9">
    <location>
        <begin position="352"/>
        <end position="439"/>
    </location>
</feature>
<evidence type="ECO:0000259" key="9">
    <source>
        <dbReference type="Pfam" id="PF16841"/>
    </source>
</evidence>
<dbReference type="GO" id="GO:0090729">
    <property type="term" value="F:toxin activity"/>
    <property type="evidence" value="ECO:0007669"/>
    <property type="project" value="UniProtKB-KW"/>
</dbReference>
<dbReference type="PRINTS" id="PR01488">
    <property type="entry name" value="RTXTOXINA"/>
</dbReference>
<dbReference type="InterPro" id="IPR055151">
    <property type="entry name" value="GH113"/>
</dbReference>
<evidence type="ECO:0000313" key="10">
    <source>
        <dbReference type="EMBL" id="MBD8066796.1"/>
    </source>
</evidence>
<gene>
    <name evidence="10" type="ORF">IC608_15080</name>
</gene>
<evidence type="ECO:0000313" key="11">
    <source>
        <dbReference type="Proteomes" id="UP000654108"/>
    </source>
</evidence>
<dbReference type="PRINTS" id="PR00313">
    <property type="entry name" value="CABNDNGRPT"/>
</dbReference>
<evidence type="ECO:0000256" key="4">
    <source>
        <dbReference type="ARBA" id="ARBA00022656"/>
    </source>
</evidence>
<accession>A0A927IUK4</accession>
<dbReference type="InterPro" id="IPR003995">
    <property type="entry name" value="RTX_toxin_determinant-A"/>
</dbReference>
<dbReference type="InterPro" id="IPR011049">
    <property type="entry name" value="Serralysin-like_metalloprot_C"/>
</dbReference>
<keyword evidence="5" id="KW-0677">Repeat</keyword>
<organism evidence="10 11">
    <name type="scientific">Devosia oryzisoli</name>
    <dbReference type="NCBI Taxonomy" id="2774138"/>
    <lineage>
        <taxon>Bacteria</taxon>
        <taxon>Pseudomonadati</taxon>
        <taxon>Pseudomonadota</taxon>
        <taxon>Alphaproteobacteria</taxon>
        <taxon>Hyphomicrobiales</taxon>
        <taxon>Devosiaceae</taxon>
        <taxon>Devosia</taxon>
    </lineage>
</organism>
<dbReference type="Gene3D" id="3.20.20.80">
    <property type="entry name" value="Glycosidases"/>
    <property type="match status" value="1"/>
</dbReference>
<dbReference type="SUPFAM" id="SSF51120">
    <property type="entry name" value="beta-Roll"/>
    <property type="match status" value="5"/>
</dbReference>
<dbReference type="CDD" id="cd19608">
    <property type="entry name" value="GH113_mannanase-like"/>
    <property type="match status" value="1"/>
</dbReference>
<dbReference type="InterPro" id="IPR018511">
    <property type="entry name" value="Hemolysin-typ_Ca-bd_CS"/>
</dbReference>
<dbReference type="Gene3D" id="2.60.60.40">
    <property type="match status" value="1"/>
</dbReference>
<dbReference type="GO" id="GO:0005509">
    <property type="term" value="F:calcium ion binding"/>
    <property type="evidence" value="ECO:0007669"/>
    <property type="project" value="InterPro"/>
</dbReference>